<comment type="caution">
    <text evidence="5">The sequence shown here is derived from an EMBL/GenBank/DDBJ whole genome shotgun (WGS) entry which is preliminary data.</text>
</comment>
<dbReference type="AlphaFoldDB" id="A0A2R9SUU4"/>
<organism evidence="5 6">
    <name type="scientific">Paenibacillus vortex V453</name>
    <dbReference type="NCBI Taxonomy" id="715225"/>
    <lineage>
        <taxon>Bacteria</taxon>
        <taxon>Bacillati</taxon>
        <taxon>Bacillota</taxon>
        <taxon>Bacilli</taxon>
        <taxon>Bacillales</taxon>
        <taxon>Paenibacillaceae</taxon>
        <taxon>Paenibacillus</taxon>
    </lineage>
</organism>
<dbReference type="PROSITE" id="PS00211">
    <property type="entry name" value="ABC_TRANSPORTER_1"/>
    <property type="match status" value="1"/>
</dbReference>
<evidence type="ECO:0000259" key="4">
    <source>
        <dbReference type="PROSITE" id="PS50893"/>
    </source>
</evidence>
<evidence type="ECO:0000256" key="3">
    <source>
        <dbReference type="ARBA" id="ARBA00022840"/>
    </source>
</evidence>
<accession>A0A2R9SUU4</accession>
<dbReference type="InterPro" id="IPR003593">
    <property type="entry name" value="AAA+_ATPase"/>
</dbReference>
<evidence type="ECO:0000256" key="2">
    <source>
        <dbReference type="ARBA" id="ARBA00022741"/>
    </source>
</evidence>
<dbReference type="Proteomes" id="UP000003094">
    <property type="component" value="Unassembled WGS sequence"/>
</dbReference>
<sequence length="250" mass="27984">MAAILEIQRLAKHSWNQDNRESPYLFEEVSAVIQQPECISVIGPSGQGKSTLLRTLALLDMPDQGDISYAGISYREKDPRLWRKEICYVAQQAVMLPGSVEDNLGTASRLHGEVYDVQLAEQLLEETLLAGLDRKKNASELSGGEKQRIALIRSLLLRPAVLLLDEVTASLDNISARAVEHMLQQWQAREGTTMIWVTHDLEQAARTSSRTWFMSGGTLLEDQQTIDFFRQPATEAGRQFVRFLASEAAL</sequence>
<dbReference type="Gene3D" id="3.40.50.300">
    <property type="entry name" value="P-loop containing nucleotide triphosphate hydrolases"/>
    <property type="match status" value="1"/>
</dbReference>
<dbReference type="GO" id="GO:0016887">
    <property type="term" value="F:ATP hydrolysis activity"/>
    <property type="evidence" value="ECO:0007669"/>
    <property type="project" value="InterPro"/>
</dbReference>
<dbReference type="RefSeq" id="WP_006210030.1">
    <property type="nucleotide sequence ID" value="NZ_ADHJ01000023.1"/>
</dbReference>
<keyword evidence="2" id="KW-0547">Nucleotide-binding</keyword>
<evidence type="ECO:0000313" key="5">
    <source>
        <dbReference type="EMBL" id="EFU41159.1"/>
    </source>
</evidence>
<keyword evidence="6" id="KW-1185">Reference proteome</keyword>
<protein>
    <submittedName>
        <fullName evidence="5">Probable ABC transporter ATP binding protein</fullName>
    </submittedName>
</protein>
<reference evidence="5 6" key="1">
    <citation type="journal article" date="2010" name="BMC Genomics">
        <title>Genome sequence of the pattern forming Paenibacillus vortex bacterium reveals potential for thriving in complex environments.</title>
        <authorList>
            <person name="Sirota-Madi A."/>
            <person name="Olender T."/>
            <person name="Helman Y."/>
            <person name="Ingham C."/>
            <person name="Brainis I."/>
            <person name="Roth D."/>
            <person name="Hagi E."/>
            <person name="Brodsky L."/>
            <person name="Leshkowitz D."/>
            <person name="Galatenko V."/>
            <person name="Nikolaev V."/>
            <person name="Mugasimangalam R.C."/>
            <person name="Bransburg-Zabary S."/>
            <person name="Gutnick D.L."/>
            <person name="Lancet D."/>
            <person name="Ben-Jacob E."/>
        </authorList>
    </citation>
    <scope>NUCLEOTIDE SEQUENCE [LARGE SCALE GENOMIC DNA]</scope>
    <source>
        <strain evidence="5 6">V453</strain>
    </source>
</reference>
<dbReference type="SMART" id="SM00382">
    <property type="entry name" value="AAA"/>
    <property type="match status" value="1"/>
</dbReference>
<evidence type="ECO:0000313" key="6">
    <source>
        <dbReference type="Proteomes" id="UP000003094"/>
    </source>
</evidence>
<dbReference type="Pfam" id="PF00005">
    <property type="entry name" value="ABC_tran"/>
    <property type="match status" value="1"/>
</dbReference>
<dbReference type="InterPro" id="IPR003439">
    <property type="entry name" value="ABC_transporter-like_ATP-bd"/>
</dbReference>
<keyword evidence="1" id="KW-0813">Transport</keyword>
<dbReference type="PROSITE" id="PS50893">
    <property type="entry name" value="ABC_TRANSPORTER_2"/>
    <property type="match status" value="1"/>
</dbReference>
<name>A0A2R9SUU4_9BACL</name>
<gene>
    <name evidence="5" type="ORF">PVOR_16089</name>
</gene>
<dbReference type="PANTHER" id="PTHR43423:SF1">
    <property type="entry name" value="ABC TRANSPORTER I FAMILY MEMBER 17"/>
    <property type="match status" value="1"/>
</dbReference>
<dbReference type="PANTHER" id="PTHR43423">
    <property type="entry name" value="ABC TRANSPORTER I FAMILY MEMBER 17"/>
    <property type="match status" value="1"/>
</dbReference>
<dbReference type="KEGG" id="pvo:PVOR_16089"/>
<keyword evidence="3" id="KW-0067">ATP-binding</keyword>
<dbReference type="SUPFAM" id="SSF52540">
    <property type="entry name" value="P-loop containing nucleoside triphosphate hydrolases"/>
    <property type="match status" value="1"/>
</dbReference>
<dbReference type="EMBL" id="ADHJ01000023">
    <property type="protein sequence ID" value="EFU41159.1"/>
    <property type="molecule type" value="Genomic_DNA"/>
</dbReference>
<dbReference type="InterPro" id="IPR017871">
    <property type="entry name" value="ABC_transporter-like_CS"/>
</dbReference>
<evidence type="ECO:0000256" key="1">
    <source>
        <dbReference type="ARBA" id="ARBA00022448"/>
    </source>
</evidence>
<feature type="domain" description="ABC transporter" evidence="4">
    <location>
        <begin position="5"/>
        <end position="241"/>
    </location>
</feature>
<dbReference type="InterPro" id="IPR027417">
    <property type="entry name" value="P-loop_NTPase"/>
</dbReference>
<proteinExistence type="predicted"/>
<dbReference type="GO" id="GO:0005524">
    <property type="term" value="F:ATP binding"/>
    <property type="evidence" value="ECO:0007669"/>
    <property type="project" value="UniProtKB-KW"/>
</dbReference>